<feature type="region of interest" description="Disordered" evidence="1">
    <location>
        <begin position="15"/>
        <end position="58"/>
    </location>
</feature>
<keyword evidence="2" id="KW-0812">Transmembrane</keyword>
<feature type="compositionally biased region" description="Low complexity" evidence="1">
    <location>
        <begin position="30"/>
        <end position="58"/>
    </location>
</feature>
<proteinExistence type="predicted"/>
<evidence type="ECO:0000313" key="3">
    <source>
        <dbReference type="EMBL" id="KAK7689392.1"/>
    </source>
</evidence>
<keyword evidence="2" id="KW-0472">Membrane</keyword>
<keyword evidence="4" id="KW-1185">Reference proteome</keyword>
<sequence>MSLSDYRRVNISLPLSTEPLPSSNVDSHKSSTGVSSASSQSATNTTGSTATTSPQTSQTYIMGTSISSPIYTSSTIPSSPITSQSTPASNSGSGTVKIIGVAIGTVGFCLAMFILYRLRQLKKRRGLFCGLRRRSSIHAEIIDVVMVPVNPHVAKVAPNQDVHEGQNSRPIREEHHPHMSCVEREGPVNLSNENVELHGFLQTQPVVGYRFPFDDRHSSTTEPPRYEEIIGHNEMRLEGGLVDRR</sequence>
<evidence type="ECO:0000256" key="1">
    <source>
        <dbReference type="SAM" id="MobiDB-lite"/>
    </source>
</evidence>
<dbReference type="Proteomes" id="UP001385951">
    <property type="component" value="Unassembled WGS sequence"/>
</dbReference>
<organism evidence="3 4">
    <name type="scientific">Cerrena zonata</name>
    <dbReference type="NCBI Taxonomy" id="2478898"/>
    <lineage>
        <taxon>Eukaryota</taxon>
        <taxon>Fungi</taxon>
        <taxon>Dikarya</taxon>
        <taxon>Basidiomycota</taxon>
        <taxon>Agaricomycotina</taxon>
        <taxon>Agaricomycetes</taxon>
        <taxon>Polyporales</taxon>
        <taxon>Cerrenaceae</taxon>
        <taxon>Cerrena</taxon>
    </lineage>
</organism>
<accession>A0AAW0GAG3</accession>
<dbReference type="EMBL" id="JASBNA010000008">
    <property type="protein sequence ID" value="KAK7689392.1"/>
    <property type="molecule type" value="Genomic_DNA"/>
</dbReference>
<evidence type="ECO:0000256" key="2">
    <source>
        <dbReference type="SAM" id="Phobius"/>
    </source>
</evidence>
<comment type="caution">
    <text evidence="3">The sequence shown here is derived from an EMBL/GenBank/DDBJ whole genome shotgun (WGS) entry which is preliminary data.</text>
</comment>
<reference evidence="3 4" key="1">
    <citation type="submission" date="2022-09" db="EMBL/GenBank/DDBJ databases">
        <authorList>
            <person name="Palmer J.M."/>
        </authorList>
    </citation>
    <scope>NUCLEOTIDE SEQUENCE [LARGE SCALE GENOMIC DNA]</scope>
    <source>
        <strain evidence="3 4">DSM 7382</strain>
    </source>
</reference>
<evidence type="ECO:0000313" key="4">
    <source>
        <dbReference type="Proteomes" id="UP001385951"/>
    </source>
</evidence>
<name>A0AAW0GAG3_9APHY</name>
<protein>
    <submittedName>
        <fullName evidence="3">Uncharacterized protein</fullName>
    </submittedName>
</protein>
<dbReference type="AlphaFoldDB" id="A0AAW0GAG3"/>
<gene>
    <name evidence="3" type="ORF">QCA50_007184</name>
</gene>
<keyword evidence="2" id="KW-1133">Transmembrane helix</keyword>
<feature type="transmembrane region" description="Helical" evidence="2">
    <location>
        <begin position="98"/>
        <end position="118"/>
    </location>
</feature>